<feature type="region of interest" description="Disordered" evidence="1">
    <location>
        <begin position="1"/>
        <end position="26"/>
    </location>
</feature>
<sequence>MGNRSSTPSSEEEGSSSGMYLTPELQGKINTDFEEKIIQTQWNSYRKGHIERYQQREAQNAQRHHELQQKQQQLNQQAKFLHDELDRMVDGAKSKLSDIEVALEYDMKRLSEKFQDSEVSGGEKCVDVRAELSRCYNTLDSGECQVFAKKLEKCVTEALA</sequence>
<proteinExistence type="predicted"/>
<gene>
    <name evidence="2" type="ORF">SMAR0320_LOCUS6548</name>
</gene>
<protein>
    <submittedName>
        <fullName evidence="2">Uncharacterized protein</fullName>
    </submittedName>
</protein>
<reference evidence="2" key="1">
    <citation type="submission" date="2021-01" db="EMBL/GenBank/DDBJ databases">
        <authorList>
            <person name="Corre E."/>
            <person name="Pelletier E."/>
            <person name="Niang G."/>
            <person name="Scheremetjew M."/>
            <person name="Finn R."/>
            <person name="Kale V."/>
            <person name="Holt S."/>
            <person name="Cochrane G."/>
            <person name="Meng A."/>
            <person name="Brown T."/>
            <person name="Cohen L."/>
        </authorList>
    </citation>
    <scope>NUCLEOTIDE SEQUENCE</scope>
    <source>
        <strain evidence="2">SM1012Den-03</strain>
    </source>
</reference>
<evidence type="ECO:0000313" key="2">
    <source>
        <dbReference type="EMBL" id="CAD9589823.1"/>
    </source>
</evidence>
<dbReference type="EMBL" id="HBGZ01009116">
    <property type="protein sequence ID" value="CAD9589823.1"/>
    <property type="molecule type" value="Transcribed_RNA"/>
</dbReference>
<feature type="region of interest" description="Disordered" evidence="1">
    <location>
        <begin position="53"/>
        <end position="72"/>
    </location>
</feature>
<evidence type="ECO:0000256" key="1">
    <source>
        <dbReference type="SAM" id="MobiDB-lite"/>
    </source>
</evidence>
<organism evidence="2">
    <name type="scientific">Skeletonema marinoi</name>
    <dbReference type="NCBI Taxonomy" id="267567"/>
    <lineage>
        <taxon>Eukaryota</taxon>
        <taxon>Sar</taxon>
        <taxon>Stramenopiles</taxon>
        <taxon>Ochrophyta</taxon>
        <taxon>Bacillariophyta</taxon>
        <taxon>Coscinodiscophyceae</taxon>
        <taxon>Thalassiosirophycidae</taxon>
        <taxon>Thalassiosirales</taxon>
        <taxon>Skeletonemataceae</taxon>
        <taxon>Skeletonema</taxon>
        <taxon>Skeletonema marinoi-dohrnii complex</taxon>
    </lineage>
</organism>
<dbReference type="AlphaFoldDB" id="A0A7S2KXL9"/>
<accession>A0A7S2KXL9</accession>
<name>A0A7S2KXL9_9STRA</name>